<keyword evidence="4 7" id="KW-0694">RNA-binding</keyword>
<comment type="function">
    <text evidence="7">Hydrolyzes ribosome-free peptidyl-tRNAs (with 1 or more amino acids incorporated), which drop off the ribosome during protein synthesis, or as a result of ribosome stalling.</text>
</comment>
<gene>
    <name evidence="7" type="primary">pth</name>
    <name evidence="9" type="ORF">GRAN_1200</name>
</gene>
<dbReference type="CDD" id="cd00462">
    <property type="entry name" value="PTH"/>
    <property type="match status" value="1"/>
</dbReference>
<comment type="catalytic activity">
    <reaction evidence="7">
        <text>an N-acyl-L-alpha-aminoacyl-tRNA + H2O = an N-acyl-L-amino acid + a tRNA + H(+)</text>
        <dbReference type="Rhea" id="RHEA:54448"/>
        <dbReference type="Rhea" id="RHEA-COMP:10123"/>
        <dbReference type="Rhea" id="RHEA-COMP:13883"/>
        <dbReference type="ChEBI" id="CHEBI:15377"/>
        <dbReference type="ChEBI" id="CHEBI:15378"/>
        <dbReference type="ChEBI" id="CHEBI:59874"/>
        <dbReference type="ChEBI" id="CHEBI:78442"/>
        <dbReference type="ChEBI" id="CHEBI:138191"/>
        <dbReference type="EC" id="3.1.1.29"/>
    </reaction>
</comment>
<keyword evidence="3 7" id="KW-0378">Hydrolase</keyword>
<evidence type="ECO:0000313" key="10">
    <source>
        <dbReference type="Proteomes" id="UP000289437"/>
    </source>
</evidence>
<evidence type="ECO:0000256" key="8">
    <source>
        <dbReference type="SAM" id="MobiDB-lite"/>
    </source>
</evidence>
<reference evidence="10" key="2">
    <citation type="submission" date="2019-02" db="EMBL/GenBank/DDBJ databases">
        <title>Granulicella sibirica sp. nov., a psychrotolerant acidobacterium isolated from an organic soil layer in forested tundra, West Siberia.</title>
        <authorList>
            <person name="Oshkin I.Y."/>
            <person name="Kulichevskaya I.S."/>
            <person name="Rijpstra W.I.C."/>
            <person name="Sinninghe Damste J.S."/>
            <person name="Rakitin A.L."/>
            <person name="Ravin N.V."/>
            <person name="Dedysh S.N."/>
        </authorList>
    </citation>
    <scope>NUCLEOTIDE SEQUENCE [LARGE SCALE GENOMIC DNA]</scope>
    <source>
        <strain evidence="10">AF10</strain>
    </source>
</reference>
<evidence type="ECO:0000256" key="5">
    <source>
        <dbReference type="ARBA" id="ARBA00038063"/>
    </source>
</evidence>
<keyword evidence="2 7" id="KW-0820">tRNA-binding</keyword>
<comment type="similarity">
    <text evidence="5 7">Belongs to the PTH family.</text>
</comment>
<feature type="site" description="Stabilizes the basic form of H active site to accept a proton" evidence="7">
    <location>
        <position position="97"/>
    </location>
</feature>
<reference evidence="9 10" key="1">
    <citation type="submission" date="2018-11" db="EMBL/GenBank/DDBJ databases">
        <authorList>
            <person name="Mardanov A.V."/>
            <person name="Ravin N.V."/>
            <person name="Dedysh S.N."/>
        </authorList>
    </citation>
    <scope>NUCLEOTIDE SEQUENCE [LARGE SCALE GENOMIC DNA]</scope>
    <source>
        <strain evidence="9 10">AF10</strain>
    </source>
</reference>
<dbReference type="Pfam" id="PF01195">
    <property type="entry name" value="Pept_tRNA_hydro"/>
    <property type="match status" value="1"/>
</dbReference>
<evidence type="ECO:0000256" key="1">
    <source>
        <dbReference type="ARBA" id="ARBA00013260"/>
    </source>
</evidence>
<dbReference type="HAMAP" id="MF_00083">
    <property type="entry name" value="Pept_tRNA_hydro_bact"/>
    <property type="match status" value="1"/>
</dbReference>
<dbReference type="Gene3D" id="3.40.50.1470">
    <property type="entry name" value="Peptidyl-tRNA hydrolase"/>
    <property type="match status" value="1"/>
</dbReference>
<sequence>MAGGVKLIIGLGNPGIEYQFTPHNAGFLAIDRIAEDCGAVVANRRGRALTARVRLGGQEVLLAKPETFMNLSGLSVQALVRELGIEDVSEDVIVLYDELAFPLGTFKIFRRGSANGHNGVKSISGTLGTEEWIRVRIGVGKPALADGREIKAGGKDYLLAPMRKAELEVMDEVLDRVKDAVEVVLTKGVSAAMNEFNRRPEDPEKDSKDPKPKA</sequence>
<evidence type="ECO:0000256" key="6">
    <source>
        <dbReference type="ARBA" id="ARBA00050038"/>
    </source>
</evidence>
<protein>
    <recommendedName>
        <fullName evidence="6 7">Peptidyl-tRNA hydrolase</fullName>
        <shortName evidence="7">Pth</shortName>
        <ecNumber evidence="1 7">3.1.1.29</ecNumber>
    </recommendedName>
</protein>
<comment type="function">
    <text evidence="7">Catalyzes the release of premature peptidyl moieties from peptidyl-tRNA molecules trapped in stalled 50S ribosomal subunits, and thus maintains levels of free tRNAs and 50S ribosomes.</text>
</comment>
<dbReference type="PANTHER" id="PTHR17224:SF1">
    <property type="entry name" value="PEPTIDYL-TRNA HYDROLASE"/>
    <property type="match status" value="1"/>
</dbReference>
<feature type="binding site" evidence="7">
    <location>
        <position position="18"/>
    </location>
    <ligand>
        <name>tRNA</name>
        <dbReference type="ChEBI" id="CHEBI:17843"/>
    </ligand>
</feature>
<evidence type="ECO:0000256" key="2">
    <source>
        <dbReference type="ARBA" id="ARBA00022555"/>
    </source>
</evidence>
<feature type="binding site" evidence="7">
    <location>
        <position position="70"/>
    </location>
    <ligand>
        <name>tRNA</name>
        <dbReference type="ChEBI" id="CHEBI:17843"/>
    </ligand>
</feature>
<dbReference type="AlphaFoldDB" id="A0A4Q0T5J1"/>
<feature type="binding site" evidence="7">
    <location>
        <position position="68"/>
    </location>
    <ligand>
        <name>tRNA</name>
        <dbReference type="ChEBI" id="CHEBI:17843"/>
    </ligand>
</feature>
<keyword evidence="7" id="KW-0963">Cytoplasm</keyword>
<feature type="region of interest" description="Disordered" evidence="8">
    <location>
        <begin position="194"/>
        <end position="214"/>
    </location>
</feature>
<evidence type="ECO:0000256" key="3">
    <source>
        <dbReference type="ARBA" id="ARBA00022801"/>
    </source>
</evidence>
<dbReference type="InterPro" id="IPR001328">
    <property type="entry name" value="Pept_tRNA_hydro"/>
</dbReference>
<evidence type="ECO:0000313" key="9">
    <source>
        <dbReference type="EMBL" id="RXH57890.1"/>
    </source>
</evidence>
<name>A0A4Q0T5J1_9BACT</name>
<dbReference type="NCBIfam" id="TIGR00447">
    <property type="entry name" value="pth"/>
    <property type="match status" value="1"/>
</dbReference>
<evidence type="ECO:0000256" key="4">
    <source>
        <dbReference type="ARBA" id="ARBA00022884"/>
    </source>
</evidence>
<dbReference type="GO" id="GO:0072344">
    <property type="term" value="P:rescue of stalled ribosome"/>
    <property type="evidence" value="ECO:0007669"/>
    <property type="project" value="UniProtKB-UniRule"/>
</dbReference>
<proteinExistence type="inferred from homology"/>
<dbReference type="EMBL" id="RDSM01000001">
    <property type="protein sequence ID" value="RXH57890.1"/>
    <property type="molecule type" value="Genomic_DNA"/>
</dbReference>
<dbReference type="InterPro" id="IPR018171">
    <property type="entry name" value="Pept_tRNA_hydro_CS"/>
</dbReference>
<feature type="site" description="Discriminates between blocked and unblocked aminoacyl-tRNA" evidence="7">
    <location>
        <position position="13"/>
    </location>
</feature>
<evidence type="ECO:0000256" key="7">
    <source>
        <dbReference type="HAMAP-Rule" id="MF_00083"/>
    </source>
</evidence>
<dbReference type="InterPro" id="IPR036416">
    <property type="entry name" value="Pept_tRNA_hydro_sf"/>
</dbReference>
<dbReference type="GO" id="GO:0000049">
    <property type="term" value="F:tRNA binding"/>
    <property type="evidence" value="ECO:0007669"/>
    <property type="project" value="UniProtKB-UniRule"/>
</dbReference>
<organism evidence="9 10">
    <name type="scientific">Granulicella sibirica</name>
    <dbReference type="NCBI Taxonomy" id="2479048"/>
    <lineage>
        <taxon>Bacteria</taxon>
        <taxon>Pseudomonadati</taxon>
        <taxon>Acidobacteriota</taxon>
        <taxon>Terriglobia</taxon>
        <taxon>Terriglobales</taxon>
        <taxon>Acidobacteriaceae</taxon>
        <taxon>Granulicella</taxon>
    </lineage>
</organism>
<feature type="active site" description="Proton acceptor" evidence="7">
    <location>
        <position position="23"/>
    </location>
</feature>
<keyword evidence="10" id="KW-1185">Reference proteome</keyword>
<dbReference type="EC" id="3.1.1.29" evidence="1 7"/>
<dbReference type="GO" id="GO:0005737">
    <property type="term" value="C:cytoplasm"/>
    <property type="evidence" value="ECO:0007669"/>
    <property type="project" value="UniProtKB-SubCell"/>
</dbReference>
<accession>A0A4Q0T5J1</accession>
<dbReference type="GO" id="GO:0004045">
    <property type="term" value="F:peptidyl-tRNA hydrolase activity"/>
    <property type="evidence" value="ECO:0007669"/>
    <property type="project" value="UniProtKB-UniRule"/>
</dbReference>
<dbReference type="Proteomes" id="UP000289437">
    <property type="component" value="Unassembled WGS sequence"/>
</dbReference>
<feature type="compositionally biased region" description="Basic and acidic residues" evidence="8">
    <location>
        <begin position="196"/>
        <end position="214"/>
    </location>
</feature>
<comment type="subunit">
    <text evidence="7">Monomer.</text>
</comment>
<comment type="caution">
    <text evidence="9">The sequence shown here is derived from an EMBL/GenBank/DDBJ whole genome shotgun (WGS) entry which is preliminary data.</text>
</comment>
<feature type="binding site" evidence="7">
    <location>
        <position position="118"/>
    </location>
    <ligand>
        <name>tRNA</name>
        <dbReference type="ChEBI" id="CHEBI:17843"/>
    </ligand>
</feature>
<dbReference type="PROSITE" id="PS01196">
    <property type="entry name" value="PEPT_TRNA_HYDROL_2"/>
    <property type="match status" value="1"/>
</dbReference>
<dbReference type="GO" id="GO:0006515">
    <property type="term" value="P:protein quality control for misfolded or incompletely synthesized proteins"/>
    <property type="evidence" value="ECO:0007669"/>
    <property type="project" value="UniProtKB-UniRule"/>
</dbReference>
<dbReference type="SUPFAM" id="SSF53178">
    <property type="entry name" value="Peptidyl-tRNA hydrolase-like"/>
    <property type="match status" value="1"/>
</dbReference>
<comment type="subcellular location">
    <subcellularLocation>
        <location evidence="7">Cytoplasm</location>
    </subcellularLocation>
</comment>
<dbReference type="PANTHER" id="PTHR17224">
    <property type="entry name" value="PEPTIDYL-TRNA HYDROLASE"/>
    <property type="match status" value="1"/>
</dbReference>